<organism evidence="7 8">
    <name type="scientific">Streptococcus ratti</name>
    <dbReference type="NCBI Taxonomy" id="1341"/>
    <lineage>
        <taxon>Bacteria</taxon>
        <taxon>Bacillati</taxon>
        <taxon>Bacillota</taxon>
        <taxon>Bacilli</taxon>
        <taxon>Lactobacillales</taxon>
        <taxon>Streptococcaceae</taxon>
        <taxon>Streptococcus</taxon>
    </lineage>
</organism>
<evidence type="ECO:0000313" key="8">
    <source>
        <dbReference type="Proteomes" id="UP000532121"/>
    </source>
</evidence>
<keyword evidence="3" id="KW-0010">Activator</keyword>
<dbReference type="InterPro" id="IPR036634">
    <property type="entry name" value="PRD_sf"/>
</dbReference>
<dbReference type="Pfam" id="PF08279">
    <property type="entry name" value="HTH_11"/>
    <property type="match status" value="1"/>
</dbReference>
<evidence type="ECO:0000259" key="6">
    <source>
        <dbReference type="PROSITE" id="PS51372"/>
    </source>
</evidence>
<feature type="domain" description="PRD" evidence="6">
    <location>
        <begin position="298"/>
        <end position="405"/>
    </location>
</feature>
<dbReference type="InterPro" id="IPR002178">
    <property type="entry name" value="PTS_EIIA_type-2_dom"/>
</dbReference>
<dbReference type="PANTHER" id="PTHR30185:SF18">
    <property type="entry name" value="TRANSCRIPTIONAL REGULATOR MTLR"/>
    <property type="match status" value="1"/>
</dbReference>
<dbReference type="GO" id="GO:0006355">
    <property type="term" value="P:regulation of DNA-templated transcription"/>
    <property type="evidence" value="ECO:0007669"/>
    <property type="project" value="InterPro"/>
</dbReference>
<evidence type="ECO:0000256" key="2">
    <source>
        <dbReference type="ARBA" id="ARBA00023015"/>
    </source>
</evidence>
<keyword evidence="2" id="KW-0805">Transcription regulation</keyword>
<dbReference type="PROSITE" id="PS51372">
    <property type="entry name" value="PRD_2"/>
    <property type="match status" value="2"/>
</dbReference>
<proteinExistence type="predicted"/>
<name>A0A7X9LEC6_STRRT</name>
<dbReference type="SUPFAM" id="SSF55804">
    <property type="entry name" value="Phoshotransferase/anion transport protein"/>
    <property type="match status" value="1"/>
</dbReference>
<dbReference type="Pfam" id="PF00359">
    <property type="entry name" value="PTS_EIIA_2"/>
    <property type="match status" value="1"/>
</dbReference>
<evidence type="ECO:0000313" key="7">
    <source>
        <dbReference type="EMBL" id="NMD49414.1"/>
    </source>
</evidence>
<dbReference type="RefSeq" id="WP_003087684.1">
    <property type="nucleotide sequence ID" value="NZ_CP043405.1"/>
</dbReference>
<dbReference type="Gene3D" id="1.10.10.10">
    <property type="entry name" value="Winged helix-like DNA-binding domain superfamily/Winged helix DNA-binding domain"/>
    <property type="match status" value="2"/>
</dbReference>
<feature type="domain" description="PTS EIIA type-2" evidence="5">
    <location>
        <begin position="500"/>
        <end position="639"/>
    </location>
</feature>
<keyword evidence="4" id="KW-0804">Transcription</keyword>
<dbReference type="AlphaFoldDB" id="A0A7X9LEC6"/>
<dbReference type="SUPFAM" id="SSF63520">
    <property type="entry name" value="PTS-regulatory domain, PRD"/>
    <property type="match status" value="2"/>
</dbReference>
<dbReference type="InterPro" id="IPR036388">
    <property type="entry name" value="WH-like_DNA-bd_sf"/>
</dbReference>
<protein>
    <submittedName>
        <fullName evidence="7">Transcription antiterminator</fullName>
    </submittedName>
</protein>
<dbReference type="InterPro" id="IPR007737">
    <property type="entry name" value="Mga_HTH"/>
</dbReference>
<reference evidence="7 8" key="1">
    <citation type="submission" date="2020-04" db="EMBL/GenBank/DDBJ databases">
        <title>MicrobeNet Type strains.</title>
        <authorList>
            <person name="Nicholson A.C."/>
        </authorList>
    </citation>
    <scope>NUCLEOTIDE SEQUENCE [LARGE SCALE GENOMIC DNA]</scope>
    <source>
        <strain evidence="7 8">DSM 22768</strain>
    </source>
</reference>
<gene>
    <name evidence="7" type="ORF">HHO37_07025</name>
</gene>
<feature type="domain" description="PRD" evidence="6">
    <location>
        <begin position="176"/>
        <end position="292"/>
    </location>
</feature>
<evidence type="ECO:0000256" key="4">
    <source>
        <dbReference type="ARBA" id="ARBA00023163"/>
    </source>
</evidence>
<dbReference type="InterPro" id="IPR050661">
    <property type="entry name" value="BglG_antiterminators"/>
</dbReference>
<accession>A0A7X9LEC6</accession>
<sequence length="639" mass="74608">MSKLDYVRLDDILNYLIVQKNPIPSDILCKDLNISIRTLRNDIRLINDYIGKNGARVKIVRKEGYQLQYDNKNKFDEFWSHEDTGTFLFTSSETRLQFLLRIFLTTEHFITKNYLLDTMFVSQNTLYSDLRKLKTMLAFYDIKIQNKSNLGYTVKGKEEDIRRAIVNLIFQDDLHDFIIEQTTTVKDVCANVDYDLFSELFYSLFDEIKLSNTDYFEKLTFVHLLLSVSRIKSGHKVNHVLISQTKLSKKYDKFFIQFIREIENKFQIEISDNEKSYFLFILSENYPNIISSLYSVEHNEILADEIVKAIIHNLSTSVASNWVFDTDLHDNLKNHILRALNIQIINGSRTNPIIKQIKNNFPYAFELAVNEMSKVEIEFGLSFSEDEISFIALYFENAIEKHRSDDTNKLSVAIICGTGKIVSSIIESKLMRKFIGLLEKIDKLSYREYKACNCDEYDLIISTIPNIHDKTNVYYLDISNFEQNFKNLEGLLKKKRERITLFYPQLLHVVDRPMTKEQLLQHLSEQLVNENFVYDSFYQDVLQREKISNTVLDNVLAIPHPIKNSVKKSAISVAILPKGILWNGSNIKFVFLLAIKADDIQALEFIYERMIDFSTSLSLQERLLKDRSINALNSIFILS</sequence>
<dbReference type="Gene3D" id="3.40.930.10">
    <property type="entry name" value="Mannitol-specific EII, Chain A"/>
    <property type="match status" value="1"/>
</dbReference>
<dbReference type="Pfam" id="PF00874">
    <property type="entry name" value="PRD"/>
    <property type="match status" value="2"/>
</dbReference>
<dbReference type="PROSITE" id="PS51094">
    <property type="entry name" value="PTS_EIIA_TYPE_2"/>
    <property type="match status" value="1"/>
</dbReference>
<keyword evidence="1" id="KW-0677">Repeat</keyword>
<dbReference type="Pfam" id="PF05043">
    <property type="entry name" value="Mga"/>
    <property type="match status" value="1"/>
</dbReference>
<dbReference type="Proteomes" id="UP000532121">
    <property type="component" value="Unassembled WGS sequence"/>
</dbReference>
<evidence type="ECO:0000256" key="3">
    <source>
        <dbReference type="ARBA" id="ARBA00023159"/>
    </source>
</evidence>
<dbReference type="InterPro" id="IPR013196">
    <property type="entry name" value="HTH_11"/>
</dbReference>
<evidence type="ECO:0000256" key="1">
    <source>
        <dbReference type="ARBA" id="ARBA00022737"/>
    </source>
</evidence>
<dbReference type="InterPro" id="IPR011608">
    <property type="entry name" value="PRD"/>
</dbReference>
<comment type="caution">
    <text evidence="7">The sequence shown here is derived from an EMBL/GenBank/DDBJ whole genome shotgun (WGS) entry which is preliminary data.</text>
</comment>
<dbReference type="InterPro" id="IPR016152">
    <property type="entry name" value="PTrfase/Anion_transptr"/>
</dbReference>
<dbReference type="EMBL" id="JABASA010000013">
    <property type="protein sequence ID" value="NMD49414.1"/>
    <property type="molecule type" value="Genomic_DNA"/>
</dbReference>
<dbReference type="Gene3D" id="1.10.1790.10">
    <property type="entry name" value="PRD domain"/>
    <property type="match status" value="2"/>
</dbReference>
<evidence type="ECO:0000259" key="5">
    <source>
        <dbReference type="PROSITE" id="PS51094"/>
    </source>
</evidence>
<dbReference type="PANTHER" id="PTHR30185">
    <property type="entry name" value="CRYPTIC BETA-GLUCOSIDE BGL OPERON ANTITERMINATOR"/>
    <property type="match status" value="1"/>
</dbReference>